<keyword evidence="1" id="KW-0812">Transmembrane</keyword>
<reference evidence="2 3" key="1">
    <citation type="submission" date="2015-07" db="EMBL/GenBank/DDBJ databases">
        <title>Comparative genomics of the Sigatoka disease complex on banana suggests a link between parallel evolutionary changes in Pseudocercospora fijiensis and Pseudocercospora eumusae and increased virulence on the banana host.</title>
        <authorList>
            <person name="Chang T.-C."/>
            <person name="Salvucci A."/>
            <person name="Crous P.W."/>
            <person name="Stergiopoulos I."/>
        </authorList>
    </citation>
    <scope>NUCLEOTIDE SEQUENCE [LARGE SCALE GENOMIC DNA]</scope>
    <source>
        <strain evidence="2 3">CBS 116634</strain>
    </source>
</reference>
<gene>
    <name evidence="2" type="ORF">AC579_8475</name>
</gene>
<evidence type="ECO:0000313" key="2">
    <source>
        <dbReference type="EMBL" id="KXT08690.1"/>
    </source>
</evidence>
<feature type="transmembrane region" description="Helical" evidence="1">
    <location>
        <begin position="380"/>
        <end position="398"/>
    </location>
</feature>
<sequence length="422" mass="48114">MLVGRSPEHQQMISVNLAAAPIAWNFWLAASAEAIEEVDFDEDLTIKLHPLTHTSYHQIHTKVTPIVTIPPNMTENQAPPRPREDQKIFPFLNLPAELRNQIYDNVIDNNGNNGVSPQSLTLLASNQQIRAEFGSMLWYDANIRNDDRVIPGQLPLKPRTIPGHVVRQLNCFQMLLKLDARSVGNGRDKTRIWFSCNPREGSYRLWGVIRAKRSPSWLVDEIEKYHAWRTVRSVEAWMADKLPGLKMHPETAVPGATIYPGQYPYMSTSHTRNGLPIIAYHFGPPRLPLRQKLLVFFHAEGHILLLKEQAFWKSLRVEIGDRKVDVLQEVAVNTGVAALLWLFSLIPGMKSMPFVPLVAVPAMGRLAIDDLPWATQSWILMRLQWVWPMLFVSFTAILTFSHAVWSWWYIPALMISCILAIS</sequence>
<name>A0A139I1W8_9PEZI</name>
<evidence type="ECO:0000256" key="1">
    <source>
        <dbReference type="SAM" id="Phobius"/>
    </source>
</evidence>
<dbReference type="OrthoDB" id="5397846at2759"/>
<keyword evidence="3" id="KW-1185">Reference proteome</keyword>
<accession>A0A139I1W8</accession>
<organism evidence="2 3">
    <name type="scientific">Pseudocercospora musae</name>
    <dbReference type="NCBI Taxonomy" id="113226"/>
    <lineage>
        <taxon>Eukaryota</taxon>
        <taxon>Fungi</taxon>
        <taxon>Dikarya</taxon>
        <taxon>Ascomycota</taxon>
        <taxon>Pezizomycotina</taxon>
        <taxon>Dothideomycetes</taxon>
        <taxon>Dothideomycetidae</taxon>
        <taxon>Mycosphaerellales</taxon>
        <taxon>Mycosphaerellaceae</taxon>
        <taxon>Pseudocercospora</taxon>
    </lineage>
</organism>
<keyword evidence="1" id="KW-1133">Transmembrane helix</keyword>
<comment type="caution">
    <text evidence="2">The sequence shown here is derived from an EMBL/GenBank/DDBJ whole genome shotgun (WGS) entry which is preliminary data.</text>
</comment>
<dbReference type="EMBL" id="LFZO01000414">
    <property type="protein sequence ID" value="KXT08690.1"/>
    <property type="molecule type" value="Genomic_DNA"/>
</dbReference>
<proteinExistence type="predicted"/>
<dbReference type="AlphaFoldDB" id="A0A139I1W8"/>
<keyword evidence="1" id="KW-0472">Membrane</keyword>
<evidence type="ECO:0000313" key="3">
    <source>
        <dbReference type="Proteomes" id="UP000073492"/>
    </source>
</evidence>
<dbReference type="Proteomes" id="UP000073492">
    <property type="component" value="Unassembled WGS sequence"/>
</dbReference>
<protein>
    <submittedName>
        <fullName evidence="2">Uncharacterized protein</fullName>
    </submittedName>
</protein>